<dbReference type="InterPro" id="IPR000843">
    <property type="entry name" value="HTH_LacI"/>
</dbReference>
<dbReference type="CDD" id="cd06281">
    <property type="entry name" value="PBP1_LacI-like"/>
    <property type="match status" value="1"/>
</dbReference>
<feature type="domain" description="HTH lacI-type" evidence="4">
    <location>
        <begin position="8"/>
        <end position="62"/>
    </location>
</feature>
<dbReference type="PANTHER" id="PTHR30146">
    <property type="entry name" value="LACI-RELATED TRANSCRIPTIONAL REPRESSOR"/>
    <property type="match status" value="1"/>
</dbReference>
<dbReference type="GO" id="GO:0000976">
    <property type="term" value="F:transcription cis-regulatory region binding"/>
    <property type="evidence" value="ECO:0007669"/>
    <property type="project" value="TreeGrafter"/>
</dbReference>
<dbReference type="Proteomes" id="UP000637002">
    <property type="component" value="Unassembled WGS sequence"/>
</dbReference>
<accession>A0A916UEE1</accession>
<keyword evidence="3" id="KW-0804">Transcription</keyword>
<dbReference type="Gene3D" id="3.40.50.2300">
    <property type="match status" value="2"/>
</dbReference>
<evidence type="ECO:0000313" key="5">
    <source>
        <dbReference type="EMBL" id="GGC69944.1"/>
    </source>
</evidence>
<keyword evidence="6" id="KW-1185">Reference proteome</keyword>
<dbReference type="SUPFAM" id="SSF47413">
    <property type="entry name" value="lambda repressor-like DNA-binding domains"/>
    <property type="match status" value="1"/>
</dbReference>
<keyword evidence="2" id="KW-0238">DNA-binding</keyword>
<dbReference type="PROSITE" id="PS00356">
    <property type="entry name" value="HTH_LACI_1"/>
    <property type="match status" value="1"/>
</dbReference>
<dbReference type="PRINTS" id="PR00036">
    <property type="entry name" value="HTHLACI"/>
</dbReference>
<dbReference type="EMBL" id="BMGG01000005">
    <property type="protein sequence ID" value="GGC69944.1"/>
    <property type="molecule type" value="Genomic_DNA"/>
</dbReference>
<dbReference type="GO" id="GO:0003700">
    <property type="term" value="F:DNA-binding transcription factor activity"/>
    <property type="evidence" value="ECO:0007669"/>
    <property type="project" value="TreeGrafter"/>
</dbReference>
<dbReference type="SUPFAM" id="SSF53822">
    <property type="entry name" value="Periplasmic binding protein-like I"/>
    <property type="match status" value="1"/>
</dbReference>
<dbReference type="Gene3D" id="1.10.260.40">
    <property type="entry name" value="lambda repressor-like DNA-binding domains"/>
    <property type="match status" value="1"/>
</dbReference>
<reference evidence="5" key="1">
    <citation type="journal article" date="2014" name="Int. J. Syst. Evol. Microbiol.">
        <title>Complete genome sequence of Corynebacterium casei LMG S-19264T (=DSM 44701T), isolated from a smear-ripened cheese.</title>
        <authorList>
            <consortium name="US DOE Joint Genome Institute (JGI-PGF)"/>
            <person name="Walter F."/>
            <person name="Albersmeier A."/>
            <person name="Kalinowski J."/>
            <person name="Ruckert C."/>
        </authorList>
    </citation>
    <scope>NUCLEOTIDE SEQUENCE</scope>
    <source>
        <strain evidence="5">CGMCC 1.12919</strain>
    </source>
</reference>
<protein>
    <submittedName>
        <fullName evidence="5">Transcriptional regulator</fullName>
    </submittedName>
</protein>
<evidence type="ECO:0000259" key="4">
    <source>
        <dbReference type="PROSITE" id="PS50932"/>
    </source>
</evidence>
<evidence type="ECO:0000256" key="3">
    <source>
        <dbReference type="ARBA" id="ARBA00023163"/>
    </source>
</evidence>
<dbReference type="InterPro" id="IPR010982">
    <property type="entry name" value="Lambda_DNA-bd_dom_sf"/>
</dbReference>
<organism evidence="5 6">
    <name type="scientific">Chelatococcus reniformis</name>
    <dbReference type="NCBI Taxonomy" id="1494448"/>
    <lineage>
        <taxon>Bacteria</taxon>
        <taxon>Pseudomonadati</taxon>
        <taxon>Pseudomonadota</taxon>
        <taxon>Alphaproteobacteria</taxon>
        <taxon>Hyphomicrobiales</taxon>
        <taxon>Chelatococcaceae</taxon>
        <taxon>Chelatococcus</taxon>
    </lineage>
</organism>
<dbReference type="InterPro" id="IPR046335">
    <property type="entry name" value="LacI/GalR-like_sensor"/>
</dbReference>
<evidence type="ECO:0000256" key="2">
    <source>
        <dbReference type="ARBA" id="ARBA00023125"/>
    </source>
</evidence>
<reference evidence="5" key="2">
    <citation type="submission" date="2020-09" db="EMBL/GenBank/DDBJ databases">
        <authorList>
            <person name="Sun Q."/>
            <person name="Zhou Y."/>
        </authorList>
    </citation>
    <scope>NUCLEOTIDE SEQUENCE</scope>
    <source>
        <strain evidence="5">CGMCC 1.12919</strain>
    </source>
</reference>
<name>A0A916UEE1_9HYPH</name>
<keyword evidence="1" id="KW-0805">Transcription regulation</keyword>
<evidence type="ECO:0000313" key="6">
    <source>
        <dbReference type="Proteomes" id="UP000637002"/>
    </source>
</evidence>
<dbReference type="PANTHER" id="PTHR30146:SF138">
    <property type="entry name" value="TRANSCRIPTIONAL REGULATORY PROTEIN"/>
    <property type="match status" value="1"/>
</dbReference>
<dbReference type="Pfam" id="PF13377">
    <property type="entry name" value="Peripla_BP_3"/>
    <property type="match status" value="1"/>
</dbReference>
<dbReference type="RefSeq" id="WP_188610049.1">
    <property type="nucleotide sequence ID" value="NZ_BMGG01000005.1"/>
</dbReference>
<dbReference type="SMART" id="SM00354">
    <property type="entry name" value="HTH_LACI"/>
    <property type="match status" value="1"/>
</dbReference>
<evidence type="ECO:0000256" key="1">
    <source>
        <dbReference type="ARBA" id="ARBA00023015"/>
    </source>
</evidence>
<dbReference type="Pfam" id="PF00356">
    <property type="entry name" value="LacI"/>
    <property type="match status" value="1"/>
</dbReference>
<proteinExistence type="predicted"/>
<gene>
    <name evidence="5" type="ORF">GCM10010994_30660</name>
</gene>
<comment type="caution">
    <text evidence="5">The sequence shown here is derived from an EMBL/GenBank/DDBJ whole genome shotgun (WGS) entry which is preliminary data.</text>
</comment>
<dbReference type="CDD" id="cd01392">
    <property type="entry name" value="HTH_LacI"/>
    <property type="match status" value="1"/>
</dbReference>
<dbReference type="InterPro" id="IPR028082">
    <property type="entry name" value="Peripla_BP_I"/>
</dbReference>
<dbReference type="PROSITE" id="PS50932">
    <property type="entry name" value="HTH_LACI_2"/>
    <property type="match status" value="1"/>
</dbReference>
<sequence>MGDRVPKPTIKDVARAAGVSLGTASRVINSNATVNPKLRVKVLEAISILGYSPNAVAQSMRLKTTQAIAIIIRDITVPGFSHFIKSAQEILYDAGYVLMLAASEDSKDRELGILNSLARRRIDGLIMSTMSENDEDLVAAREEVGVPIVLLDREPTGTADAIILGYREGTQQAVEYLLNLGHARIALITGSLETRPGRERFLGYEDAFAAAGLAVDRRLMRARNFTPEYAFVESTAMLNGRDPPTAIIAGGVAMLPGVMRAIAASNLRIPADISVIGSINSELSELATPPITVVNVDYRAIGIEAARLLLDRLDNALEDPPRRLKFGTSLIIRQSCAPPTASRLR</sequence>
<dbReference type="AlphaFoldDB" id="A0A916UEE1"/>